<feature type="non-terminal residue" evidence="4">
    <location>
        <position position="1"/>
    </location>
</feature>
<feature type="domain" description="BTB" evidence="3">
    <location>
        <begin position="29"/>
        <end position="104"/>
    </location>
</feature>
<gene>
    <name evidence="4" type="ORF">PEVE_00035681</name>
</gene>
<dbReference type="Pfam" id="PF00651">
    <property type="entry name" value="BTB"/>
    <property type="match status" value="1"/>
</dbReference>
<reference evidence="4 5" key="1">
    <citation type="submission" date="2022-05" db="EMBL/GenBank/DDBJ databases">
        <authorList>
            <consortium name="Genoscope - CEA"/>
            <person name="William W."/>
        </authorList>
    </citation>
    <scope>NUCLEOTIDE SEQUENCE [LARGE SCALE GENOMIC DNA]</scope>
</reference>
<dbReference type="InterPro" id="IPR044515">
    <property type="entry name" value="ABTB1"/>
</dbReference>
<keyword evidence="2" id="KW-0040">ANK repeat</keyword>
<dbReference type="SUPFAM" id="SSF54695">
    <property type="entry name" value="POZ domain"/>
    <property type="match status" value="1"/>
</dbReference>
<dbReference type="PANTHER" id="PTHR46231:SF1">
    <property type="entry name" value="ANKYRIN REPEAT AND BTB_POZ DOMAIN-CONTAINING PROTEIN 1"/>
    <property type="match status" value="1"/>
</dbReference>
<proteinExistence type="predicted"/>
<dbReference type="PROSITE" id="PS50097">
    <property type="entry name" value="BTB"/>
    <property type="match status" value="1"/>
</dbReference>
<dbReference type="PANTHER" id="PTHR46231">
    <property type="entry name" value="ANKYRIN REPEAT AND BTB/POZ DOMAIN-CONTAINING PROTEIN 1"/>
    <property type="match status" value="1"/>
</dbReference>
<comment type="caution">
    <text evidence="4">The sequence shown here is derived from an EMBL/GenBank/DDBJ whole genome shotgun (WGS) entry which is preliminary data.</text>
</comment>
<dbReference type="InterPro" id="IPR011333">
    <property type="entry name" value="SKP1/BTB/POZ_sf"/>
</dbReference>
<keyword evidence="5" id="KW-1185">Reference proteome</keyword>
<dbReference type="Proteomes" id="UP001159427">
    <property type="component" value="Unassembled WGS sequence"/>
</dbReference>
<accession>A0ABN8T2Q5</accession>
<keyword evidence="1" id="KW-0677">Repeat</keyword>
<sequence length="192" mass="21941">QQFPRQFPFEISSDLFDVSVCSDETSPLVDVCFIVDNYRFYCHKVFFCGRSDYFRALLEYKLSESPQNEMFKESITEVYLNDVSPDVFAAVVAFIYQDTALVSGRVLTGFLLMRSQVIDNKEFHSLILEDASSVQGRQETDSIPVVDDIRFDLYKVVLPINGVLDDDDELVVDGESRLQMLETLLQNLGVEC</sequence>
<dbReference type="InterPro" id="IPR000210">
    <property type="entry name" value="BTB/POZ_dom"/>
</dbReference>
<evidence type="ECO:0000259" key="3">
    <source>
        <dbReference type="PROSITE" id="PS50097"/>
    </source>
</evidence>
<evidence type="ECO:0000313" key="5">
    <source>
        <dbReference type="Proteomes" id="UP001159427"/>
    </source>
</evidence>
<dbReference type="SMART" id="SM00225">
    <property type="entry name" value="BTB"/>
    <property type="match status" value="1"/>
</dbReference>
<evidence type="ECO:0000256" key="1">
    <source>
        <dbReference type="ARBA" id="ARBA00022737"/>
    </source>
</evidence>
<evidence type="ECO:0000313" key="4">
    <source>
        <dbReference type="EMBL" id="CAH3198082.1"/>
    </source>
</evidence>
<dbReference type="Gene3D" id="3.30.710.10">
    <property type="entry name" value="Potassium Channel Kv1.1, Chain A"/>
    <property type="match status" value="1"/>
</dbReference>
<organism evidence="4 5">
    <name type="scientific">Porites evermanni</name>
    <dbReference type="NCBI Taxonomy" id="104178"/>
    <lineage>
        <taxon>Eukaryota</taxon>
        <taxon>Metazoa</taxon>
        <taxon>Cnidaria</taxon>
        <taxon>Anthozoa</taxon>
        <taxon>Hexacorallia</taxon>
        <taxon>Scleractinia</taxon>
        <taxon>Fungiina</taxon>
        <taxon>Poritidae</taxon>
        <taxon>Porites</taxon>
    </lineage>
</organism>
<evidence type="ECO:0000256" key="2">
    <source>
        <dbReference type="ARBA" id="ARBA00023043"/>
    </source>
</evidence>
<name>A0ABN8T2Q5_9CNID</name>
<protein>
    <recommendedName>
        <fullName evidence="3">BTB domain-containing protein</fullName>
    </recommendedName>
</protein>
<dbReference type="EMBL" id="CALNXI010005561">
    <property type="protein sequence ID" value="CAH3198082.1"/>
    <property type="molecule type" value="Genomic_DNA"/>
</dbReference>